<dbReference type="InterPro" id="IPR056077">
    <property type="entry name" value="DUF7660"/>
</dbReference>
<organism evidence="2 3">
    <name type="scientific">Simkania negevensis (strain ATCC VR-1471 / DSM 27360 / Z)</name>
    <dbReference type="NCBI Taxonomy" id="331113"/>
    <lineage>
        <taxon>Bacteria</taxon>
        <taxon>Pseudomonadati</taxon>
        <taxon>Chlamydiota</taxon>
        <taxon>Chlamydiia</taxon>
        <taxon>Parachlamydiales</taxon>
        <taxon>Simkaniaceae</taxon>
        <taxon>Simkania</taxon>
    </lineage>
</organism>
<name>F8L4J8_SIMNZ</name>
<dbReference type="OrthoDB" id="1373771at2"/>
<accession>F8L4J8</accession>
<dbReference type="STRING" id="331113.SNE_A23760"/>
<dbReference type="Pfam" id="PF24693">
    <property type="entry name" value="DUF7660"/>
    <property type="match status" value="1"/>
</dbReference>
<dbReference type="RefSeq" id="WP_013944718.1">
    <property type="nucleotide sequence ID" value="NC_015713.1"/>
</dbReference>
<gene>
    <name evidence="2" type="ordered locus">SNE_A23760</name>
</gene>
<dbReference type="AlphaFoldDB" id="F8L4J8"/>
<dbReference type="eggNOG" id="ENOG50339UH">
    <property type="taxonomic scope" value="Bacteria"/>
</dbReference>
<reference evidence="2 3" key="2">
    <citation type="journal article" date="2011" name="Mol. Biol. Evol.">
        <title>Unity in variety--the pan-genome of the Chlamydiae.</title>
        <authorList>
            <person name="Collingro A."/>
            <person name="Tischler P."/>
            <person name="Weinmaier T."/>
            <person name="Penz T."/>
            <person name="Heinz E."/>
            <person name="Brunham R.C."/>
            <person name="Read T.D."/>
            <person name="Bavoil P.M."/>
            <person name="Sachse K."/>
            <person name="Kahane S."/>
            <person name="Friedman M.G."/>
            <person name="Rattei T."/>
            <person name="Myers G.S."/>
            <person name="Horn M."/>
        </authorList>
    </citation>
    <scope>NUCLEOTIDE SEQUENCE [LARGE SCALE GENOMIC DNA]</scope>
    <source>
        <strain evidence="3">ATCC VR-1471 / Z</strain>
    </source>
</reference>
<feature type="domain" description="DUF7660" evidence="1">
    <location>
        <begin position="6"/>
        <end position="78"/>
    </location>
</feature>
<dbReference type="EMBL" id="FR872582">
    <property type="protein sequence ID" value="CCB90253.1"/>
    <property type="molecule type" value="Genomic_DNA"/>
</dbReference>
<keyword evidence="3" id="KW-1185">Reference proteome</keyword>
<proteinExistence type="predicted"/>
<sequence>MKKIRTKQDFISFLKDLRKDYIENCSTWENKDIESFLEAMAAWLEDMDGFYANQGLPVPEKPDWRVFADIFMGAKLYE</sequence>
<dbReference type="KEGG" id="sng:SNE_A23760"/>
<dbReference type="HOGENOM" id="CLU_170093_1_0_0"/>
<evidence type="ECO:0000313" key="3">
    <source>
        <dbReference type="Proteomes" id="UP000000496"/>
    </source>
</evidence>
<dbReference type="Proteomes" id="UP000000496">
    <property type="component" value="Chromosome gsn.131"/>
</dbReference>
<evidence type="ECO:0000313" key="2">
    <source>
        <dbReference type="EMBL" id="CCB90253.1"/>
    </source>
</evidence>
<reference key="1">
    <citation type="journal article" date="2011" name="Mol. Biol. Evol.">
        <title>Unity in variety -- the pan-genome of the Chlamydiae.</title>
        <authorList>
            <person name="Collingro A."/>
            <person name="Tischler P."/>
            <person name="Weinmaier T."/>
            <person name="Penz T."/>
            <person name="Heinz E."/>
            <person name="Brunham R.C."/>
            <person name="Read T.D."/>
            <person name="Bavoil P.M."/>
            <person name="Sachse K."/>
            <person name="Kahane S."/>
            <person name="Friedman M.G."/>
            <person name="Rattei T."/>
            <person name="Myers G.S.A."/>
            <person name="Horn M."/>
        </authorList>
    </citation>
    <scope>NUCLEOTIDE SEQUENCE</scope>
    <source>
        <strain>Z</strain>
    </source>
</reference>
<protein>
    <recommendedName>
        <fullName evidence="1">DUF7660 domain-containing protein</fullName>
    </recommendedName>
</protein>
<evidence type="ECO:0000259" key="1">
    <source>
        <dbReference type="Pfam" id="PF24693"/>
    </source>
</evidence>